<feature type="compositionally biased region" description="Basic residues" evidence="1">
    <location>
        <begin position="903"/>
        <end position="914"/>
    </location>
</feature>
<feature type="compositionally biased region" description="Low complexity" evidence="1">
    <location>
        <begin position="816"/>
        <end position="826"/>
    </location>
</feature>
<accession>A0A8H5LS68</accession>
<feature type="compositionally biased region" description="Gly residues" evidence="1">
    <location>
        <begin position="772"/>
        <end position="815"/>
    </location>
</feature>
<gene>
    <name evidence="2" type="ORF">D9758_003654</name>
</gene>
<dbReference type="OrthoDB" id="3269821at2759"/>
<protein>
    <submittedName>
        <fullName evidence="2">Uncharacterized protein</fullName>
    </submittedName>
</protein>
<feature type="region of interest" description="Disordered" evidence="1">
    <location>
        <begin position="322"/>
        <end position="341"/>
    </location>
</feature>
<feature type="region of interest" description="Disordered" evidence="1">
    <location>
        <begin position="640"/>
        <end position="914"/>
    </location>
</feature>
<evidence type="ECO:0000313" key="2">
    <source>
        <dbReference type="EMBL" id="KAF5367446.1"/>
    </source>
</evidence>
<comment type="caution">
    <text evidence="2">The sequence shown here is derived from an EMBL/GenBank/DDBJ whole genome shotgun (WGS) entry which is preliminary data.</text>
</comment>
<name>A0A8H5LS68_9AGAR</name>
<dbReference type="EMBL" id="JAACJM010000019">
    <property type="protein sequence ID" value="KAF5367446.1"/>
    <property type="molecule type" value="Genomic_DNA"/>
</dbReference>
<evidence type="ECO:0000313" key="3">
    <source>
        <dbReference type="Proteomes" id="UP000559256"/>
    </source>
</evidence>
<dbReference type="AlphaFoldDB" id="A0A8H5LS68"/>
<proteinExistence type="predicted"/>
<feature type="region of interest" description="Disordered" evidence="1">
    <location>
        <begin position="144"/>
        <end position="191"/>
    </location>
</feature>
<feature type="region of interest" description="Disordered" evidence="1">
    <location>
        <begin position="357"/>
        <end position="419"/>
    </location>
</feature>
<feature type="compositionally biased region" description="Basic and acidic residues" evidence="1">
    <location>
        <begin position="850"/>
        <end position="859"/>
    </location>
</feature>
<evidence type="ECO:0000256" key="1">
    <source>
        <dbReference type="SAM" id="MobiDB-lite"/>
    </source>
</evidence>
<feature type="region of interest" description="Disordered" evidence="1">
    <location>
        <begin position="549"/>
        <end position="627"/>
    </location>
</feature>
<dbReference type="Proteomes" id="UP000559256">
    <property type="component" value="Unassembled WGS sequence"/>
</dbReference>
<feature type="compositionally biased region" description="Low complexity" evidence="1">
    <location>
        <begin position="657"/>
        <end position="745"/>
    </location>
</feature>
<organism evidence="2 3">
    <name type="scientific">Tetrapyrgos nigripes</name>
    <dbReference type="NCBI Taxonomy" id="182062"/>
    <lineage>
        <taxon>Eukaryota</taxon>
        <taxon>Fungi</taxon>
        <taxon>Dikarya</taxon>
        <taxon>Basidiomycota</taxon>
        <taxon>Agaricomycotina</taxon>
        <taxon>Agaricomycetes</taxon>
        <taxon>Agaricomycetidae</taxon>
        <taxon>Agaricales</taxon>
        <taxon>Marasmiineae</taxon>
        <taxon>Marasmiaceae</taxon>
        <taxon>Tetrapyrgos</taxon>
    </lineage>
</organism>
<feature type="compositionally biased region" description="Low complexity" evidence="1">
    <location>
        <begin position="358"/>
        <end position="392"/>
    </location>
</feature>
<feature type="compositionally biased region" description="Low complexity" evidence="1">
    <location>
        <begin position="580"/>
        <end position="609"/>
    </location>
</feature>
<sequence length="934" mass="100598">MRIVKIPRVLECLLTFTPWTDCHSLLVCCREVFDDEKLRDVVLCCYVAGYAHCLRHSSSKPSLSITLTDLDLLHVSQSTPLHVYPTTALTTTNPRKLDRLAQLALVHSKFVLVLQALAHSDTSRPPQEPPVDLPSPSIRHLVFPSPLSSSTHTTPSKPKRQFYFPPRKSKSLPSPISSPPPHHPSLHSTSPHDLLQATSRLRAPILHVFVPTSNLALSSPQCSHQLVQSRLWEHLSTGDIVCNLGYVPPITAVINPAWLIYNGSQLVPYTPSLQRLPIHDPISLPSPFYYDHILSPSFITNLRVVVEKKLFEEANINMGDEWWSSSSSSTPPTPPSVLSASPAASWVSLPDQIRHWFHTPSSSNPSSRQSSTSPHSRQSTTTTTIPESSNPSRQSTTAQPHTRSWSLINYPHPVPSPTSPGGVVMVRKWAWTVRVWRGGDVPGVISNETKPVEQGETEGYPMGMGWEGEWILEAEGTKEGRGVLARVLGLERRHMNGQEDKGKGKEEGEWMEWELVREKSGAGKVWLRLLNPSLREQDLEDFEDEGVDLDLDFNPDASKPLQTNEMLRNSYPHPYAHSRPSSTPISTPLASTSSPLASTSSSSSSSRPTSMPPSPSPLSKQKQNLKHQSLSMALSSMYQYHGRPRPSSFAGAGSTTPSLAPSGSRSALGSRSGSATPSSRSPSRGPPSSSRPNNTSTTSSSKSTTQILTSTSTSTPQTQTTQTQTIQTQPQTQTQTQPQPQPRKSGPVLRPGPGSRPSITRTGTGTVTPGVGSVGGIGSDSVSGAGGDSVSGAGGVSAGAGGGGVSGVGSAGGVGRRPSVGAGAASPTPNAANAERPRPRPPPSSFSFSLKDKEKEKELVLPPPVPPKDPLAASQKEKEKEQEQEKEKEREKDSTPGPDSGSKKKNKNLLRKVHKVARVPVPTLIPVIKPAIRA</sequence>
<feature type="compositionally biased region" description="Low complexity" evidence="1">
    <location>
        <begin position="144"/>
        <end position="156"/>
    </location>
</feature>
<reference evidence="2 3" key="1">
    <citation type="journal article" date="2020" name="ISME J.">
        <title>Uncovering the hidden diversity of litter-decomposition mechanisms in mushroom-forming fungi.</title>
        <authorList>
            <person name="Floudas D."/>
            <person name="Bentzer J."/>
            <person name="Ahren D."/>
            <person name="Johansson T."/>
            <person name="Persson P."/>
            <person name="Tunlid A."/>
        </authorList>
    </citation>
    <scope>NUCLEOTIDE SEQUENCE [LARGE SCALE GENOMIC DNA]</scope>
    <source>
        <strain evidence="2 3">CBS 291.85</strain>
    </source>
</reference>
<feature type="compositionally biased region" description="Low complexity" evidence="1">
    <location>
        <begin position="758"/>
        <end position="771"/>
    </location>
</feature>
<feature type="compositionally biased region" description="Basic and acidic residues" evidence="1">
    <location>
        <begin position="875"/>
        <end position="894"/>
    </location>
</feature>
<feature type="compositionally biased region" description="Polar residues" evidence="1">
    <location>
        <begin position="393"/>
        <end position="407"/>
    </location>
</feature>
<keyword evidence="3" id="KW-1185">Reference proteome</keyword>